<dbReference type="RefSeq" id="WP_092849348.1">
    <property type="nucleotide sequence ID" value="NZ_FOMI01000002.1"/>
</dbReference>
<accession>A0A1I1NEX8</accession>
<dbReference type="InterPro" id="IPR029903">
    <property type="entry name" value="RmlD-like-bd"/>
</dbReference>
<evidence type="ECO:0000313" key="9">
    <source>
        <dbReference type="Proteomes" id="UP000199439"/>
    </source>
</evidence>
<dbReference type="GO" id="GO:0019305">
    <property type="term" value="P:dTDP-rhamnose biosynthetic process"/>
    <property type="evidence" value="ECO:0007669"/>
    <property type="project" value="UniProtKB-UniPathway"/>
</dbReference>
<proteinExistence type="inferred from homology"/>
<dbReference type="AlphaFoldDB" id="A0A1I1NEX8"/>
<dbReference type="OrthoDB" id="9803892at2"/>
<dbReference type="EMBL" id="FOMI01000002">
    <property type="protein sequence ID" value="SFC96045.1"/>
    <property type="molecule type" value="Genomic_DNA"/>
</dbReference>
<dbReference type="SUPFAM" id="SSF51735">
    <property type="entry name" value="NAD(P)-binding Rossmann-fold domains"/>
    <property type="match status" value="1"/>
</dbReference>
<dbReference type="Pfam" id="PF04321">
    <property type="entry name" value="RmlD_sub_bind"/>
    <property type="match status" value="1"/>
</dbReference>
<dbReference type="UniPathway" id="UPA00124"/>
<comment type="function">
    <text evidence="6">Catalyzes the reduction of dTDP-6-deoxy-L-lyxo-4-hexulose to yield dTDP-L-rhamnose.</text>
</comment>
<comment type="catalytic activity">
    <reaction evidence="5">
        <text>dTDP-beta-L-rhamnose + NADP(+) = dTDP-4-dehydro-beta-L-rhamnose + NADPH + H(+)</text>
        <dbReference type="Rhea" id="RHEA:21796"/>
        <dbReference type="ChEBI" id="CHEBI:15378"/>
        <dbReference type="ChEBI" id="CHEBI:57510"/>
        <dbReference type="ChEBI" id="CHEBI:57783"/>
        <dbReference type="ChEBI" id="CHEBI:58349"/>
        <dbReference type="ChEBI" id="CHEBI:62830"/>
        <dbReference type="EC" id="1.1.1.133"/>
    </reaction>
</comment>
<feature type="domain" description="RmlD-like substrate binding" evidence="7">
    <location>
        <begin position="3"/>
        <end position="285"/>
    </location>
</feature>
<dbReference type="PANTHER" id="PTHR10491:SF4">
    <property type="entry name" value="METHIONINE ADENOSYLTRANSFERASE 2 SUBUNIT BETA"/>
    <property type="match status" value="1"/>
</dbReference>
<dbReference type="GO" id="GO:0005829">
    <property type="term" value="C:cytosol"/>
    <property type="evidence" value="ECO:0007669"/>
    <property type="project" value="TreeGrafter"/>
</dbReference>
<evidence type="ECO:0000256" key="3">
    <source>
        <dbReference type="ARBA" id="ARBA00012929"/>
    </source>
</evidence>
<evidence type="ECO:0000313" key="8">
    <source>
        <dbReference type="EMBL" id="SFC96045.1"/>
    </source>
</evidence>
<dbReference type="NCBIfam" id="TIGR01214">
    <property type="entry name" value="rmlD"/>
    <property type="match status" value="1"/>
</dbReference>
<organism evidence="8 9">
    <name type="scientific">Algibacter pectinivorans</name>
    <dbReference type="NCBI Taxonomy" id="870482"/>
    <lineage>
        <taxon>Bacteria</taxon>
        <taxon>Pseudomonadati</taxon>
        <taxon>Bacteroidota</taxon>
        <taxon>Flavobacteriia</taxon>
        <taxon>Flavobacteriales</taxon>
        <taxon>Flavobacteriaceae</taxon>
        <taxon>Algibacter</taxon>
    </lineage>
</organism>
<keyword evidence="6" id="KW-0560">Oxidoreductase</keyword>
<dbReference type="InterPro" id="IPR005913">
    <property type="entry name" value="dTDP_dehydrorham_reduct"/>
</dbReference>
<dbReference type="Gene3D" id="3.90.25.10">
    <property type="entry name" value="UDP-galactose 4-epimerase, domain 1"/>
    <property type="match status" value="1"/>
</dbReference>
<gene>
    <name evidence="8" type="ORF">SAMN04487987_102243</name>
</gene>
<dbReference type="EC" id="1.1.1.133" evidence="3 6"/>
<evidence type="ECO:0000256" key="6">
    <source>
        <dbReference type="RuleBase" id="RU364082"/>
    </source>
</evidence>
<keyword evidence="6" id="KW-0521">NADP</keyword>
<protein>
    <recommendedName>
        <fullName evidence="4 6">dTDP-4-dehydrorhamnose reductase</fullName>
        <ecNumber evidence="3 6">1.1.1.133</ecNumber>
    </recommendedName>
</protein>
<dbReference type="GO" id="GO:0008831">
    <property type="term" value="F:dTDP-4-dehydrorhamnose reductase activity"/>
    <property type="evidence" value="ECO:0007669"/>
    <property type="project" value="UniProtKB-EC"/>
</dbReference>
<evidence type="ECO:0000256" key="1">
    <source>
        <dbReference type="ARBA" id="ARBA00004781"/>
    </source>
</evidence>
<evidence type="ECO:0000259" key="7">
    <source>
        <dbReference type="Pfam" id="PF04321"/>
    </source>
</evidence>
<comment type="pathway">
    <text evidence="1 6">Carbohydrate biosynthesis; dTDP-L-rhamnose biosynthesis.</text>
</comment>
<dbReference type="CDD" id="cd05254">
    <property type="entry name" value="dTDP_HR_like_SDR_e"/>
    <property type="match status" value="1"/>
</dbReference>
<evidence type="ECO:0000256" key="4">
    <source>
        <dbReference type="ARBA" id="ARBA00017099"/>
    </source>
</evidence>
<evidence type="ECO:0000256" key="5">
    <source>
        <dbReference type="ARBA" id="ARBA00048200"/>
    </source>
</evidence>
<dbReference type="Gene3D" id="3.40.50.720">
    <property type="entry name" value="NAD(P)-binding Rossmann-like Domain"/>
    <property type="match status" value="1"/>
</dbReference>
<dbReference type="InterPro" id="IPR036291">
    <property type="entry name" value="NAD(P)-bd_dom_sf"/>
</dbReference>
<reference evidence="9" key="1">
    <citation type="submission" date="2016-10" db="EMBL/GenBank/DDBJ databases">
        <authorList>
            <person name="Varghese N."/>
            <person name="Submissions S."/>
        </authorList>
    </citation>
    <scope>NUCLEOTIDE SEQUENCE [LARGE SCALE GENOMIC DNA]</scope>
    <source>
        <strain evidence="9">DSM 25730</strain>
    </source>
</reference>
<dbReference type="STRING" id="870482.SAMN04487987_102243"/>
<dbReference type="Proteomes" id="UP000199439">
    <property type="component" value="Unassembled WGS sequence"/>
</dbReference>
<comment type="similarity">
    <text evidence="2 6">Belongs to the dTDP-4-dehydrorhamnose reductase family.</text>
</comment>
<name>A0A1I1NEX8_9FLAO</name>
<evidence type="ECO:0000256" key="2">
    <source>
        <dbReference type="ARBA" id="ARBA00010944"/>
    </source>
</evidence>
<sequence length="288" mass="32578">MINILITGGNGQLASCIKDLAIDYVNLNFIFTDFLDLDITNLNQLNNFFNTASNDIQYCINCAAYTAVDKAEKESEKAIKINTEGSKNLALACLKHNITLIHVSTDFVFDGKGKTPYLETDPALPISVYGETKLKGEQEIEQILTKYFIFRTSWLYSEHGNNFMKTMLKLAETKNELSVVSDQFGTPTYAKDLAKLIVHTITSKSVDYGVYHYSNIGSISWFDFAKAIFEENRTPIKINAITTSEFPTLAKRPAYSVLDKSKIRKMLNIEIPNWRESLKQALDNHKNL</sequence>
<keyword evidence="9" id="KW-1185">Reference proteome</keyword>
<dbReference type="PANTHER" id="PTHR10491">
    <property type="entry name" value="DTDP-4-DEHYDRORHAMNOSE REDUCTASE"/>
    <property type="match status" value="1"/>
</dbReference>